<name>A0A4U1J8J9_9BACT</name>
<dbReference type="Proteomes" id="UP000309215">
    <property type="component" value="Unassembled WGS sequence"/>
</dbReference>
<dbReference type="PROSITE" id="PS51257">
    <property type="entry name" value="PROKAR_LIPOPROTEIN"/>
    <property type="match status" value="1"/>
</dbReference>
<evidence type="ECO:0000313" key="2">
    <source>
        <dbReference type="Proteomes" id="UP000309215"/>
    </source>
</evidence>
<dbReference type="RefSeq" id="WP_170229333.1">
    <property type="nucleotide sequence ID" value="NZ_SSMQ01000026.1"/>
</dbReference>
<evidence type="ECO:0000313" key="1">
    <source>
        <dbReference type="EMBL" id="TKD03965.1"/>
    </source>
</evidence>
<keyword evidence="2" id="KW-1185">Reference proteome</keyword>
<dbReference type="AlphaFoldDB" id="A0A4U1J8J9"/>
<gene>
    <name evidence="1" type="ORF">E8A74_24230</name>
</gene>
<protein>
    <submittedName>
        <fullName evidence="1">Uncharacterized protein</fullName>
    </submittedName>
</protein>
<comment type="caution">
    <text evidence="1">The sequence shown here is derived from an EMBL/GenBank/DDBJ whole genome shotgun (WGS) entry which is preliminary data.</text>
</comment>
<reference evidence="1 2" key="1">
    <citation type="submission" date="2019-04" db="EMBL/GenBank/DDBJ databases">
        <authorList>
            <person name="Li Y."/>
            <person name="Wang J."/>
        </authorList>
    </citation>
    <scope>NUCLEOTIDE SEQUENCE [LARGE SCALE GENOMIC DNA]</scope>
    <source>
        <strain evidence="1 2">DSM 14668</strain>
    </source>
</reference>
<proteinExistence type="predicted"/>
<sequence>MGTKKRGGGRVAIAASIAFVCACGARSEIETMGPAPAASTTSSCHNNGDAGEGGEAQVPGCVLLASHINGADLDPTTLTMPESSPPGPHPVVGYWDVVDNSLSIVGHTGKGPWFQLWSNDIDALACGKSLPLVPTMSEAVQNHVFLMWATAGATWWASATGTLHVVAYEPSASTEQRPIHIEIHGASMVPGPTEVGSPTNHASGTFTADLSCRLEEFWNVAFN</sequence>
<organism evidence="1 2">
    <name type="scientific">Polyangium fumosum</name>
    <dbReference type="NCBI Taxonomy" id="889272"/>
    <lineage>
        <taxon>Bacteria</taxon>
        <taxon>Pseudomonadati</taxon>
        <taxon>Myxococcota</taxon>
        <taxon>Polyangia</taxon>
        <taxon>Polyangiales</taxon>
        <taxon>Polyangiaceae</taxon>
        <taxon>Polyangium</taxon>
    </lineage>
</organism>
<accession>A0A4U1J8J9</accession>
<dbReference type="EMBL" id="SSMQ01000026">
    <property type="protein sequence ID" value="TKD03965.1"/>
    <property type="molecule type" value="Genomic_DNA"/>
</dbReference>